<name>A0ABP8XTU6_9MICO</name>
<dbReference type="InterPro" id="IPR002110">
    <property type="entry name" value="Ankyrin_rpt"/>
</dbReference>
<dbReference type="InterPro" id="IPR036770">
    <property type="entry name" value="Ankyrin_rpt-contain_sf"/>
</dbReference>
<evidence type="ECO:0008006" key="8">
    <source>
        <dbReference type="Google" id="ProtNLM"/>
    </source>
</evidence>
<evidence type="ECO:0000313" key="7">
    <source>
        <dbReference type="Proteomes" id="UP001500843"/>
    </source>
</evidence>
<feature type="transmembrane region" description="Helical" evidence="5">
    <location>
        <begin position="6"/>
        <end position="24"/>
    </location>
</feature>
<feature type="repeat" description="ANK" evidence="3">
    <location>
        <begin position="511"/>
        <end position="543"/>
    </location>
</feature>
<sequence>MESGATVIVVILTLLVAAALIAGFRAKRKEAERQQANSSRRRTVGEASTKLSSQRQGGAEDADQRSAAEAPINDVAANSVRQRQLVPQRAAGKTDLMHLAAIGDEVKVRGLLDRGADIHAVDDDGDCVLRYVSGSQNAGLFELLLSRGADANARSTSASGMPGFTILHALAEAGWSGGIATLGQYGVTVDSGGVGGVTAMMLAAGAGQNGALMALRELGANVNAVDNDGDPVLYYAASRGHGKTTRLLISLGADANRPQHGTSPTPLMAAATLAVPGTRRPQGTSATDFEKVIVELLRGGADPKPMYDAGYALLRRVNGRIELPPVERVRQAVNVHDGWGVVYLTPYGRATVWSGVGDSHDPEAVRTRLMVEYASLDAARVEQQAFVSRSLVSELGAREGSYGLHYVETAAEVQLLLRQGAPINGSALIEYGDPIQHWETPLLTALVDERRVVARELIRSGADVDAPNAAIFLGGGGFGHSALHMMIERRDHDGVQLLISAGADVNRQTTLGSTPLYFAASVDDPDLVRVLLNAGARPQIRDLEGKFPAETAGPRTRHLLG</sequence>
<evidence type="ECO:0000256" key="5">
    <source>
        <dbReference type="SAM" id="Phobius"/>
    </source>
</evidence>
<dbReference type="EMBL" id="BAABHM010000018">
    <property type="protein sequence ID" value="GAA4714630.1"/>
    <property type="molecule type" value="Genomic_DNA"/>
</dbReference>
<evidence type="ECO:0000256" key="3">
    <source>
        <dbReference type="PROSITE-ProRule" id="PRU00023"/>
    </source>
</evidence>
<feature type="repeat" description="ANK" evidence="3">
    <location>
        <begin position="91"/>
        <end position="123"/>
    </location>
</feature>
<keyword evidence="2 3" id="KW-0040">ANK repeat</keyword>
<dbReference type="PANTHER" id="PTHR24189:SF50">
    <property type="entry name" value="ANKYRIN REPEAT AND SOCS BOX PROTEIN 2"/>
    <property type="match status" value="1"/>
</dbReference>
<evidence type="ECO:0000256" key="2">
    <source>
        <dbReference type="ARBA" id="ARBA00023043"/>
    </source>
</evidence>
<feature type="region of interest" description="Disordered" evidence="4">
    <location>
        <begin position="30"/>
        <end position="73"/>
    </location>
</feature>
<keyword evidence="7" id="KW-1185">Reference proteome</keyword>
<gene>
    <name evidence="6" type="ORF">GCM10023198_42350</name>
</gene>
<accession>A0ABP8XTU6</accession>
<evidence type="ECO:0000313" key="6">
    <source>
        <dbReference type="EMBL" id="GAA4714630.1"/>
    </source>
</evidence>
<feature type="repeat" description="ANK" evidence="3">
    <location>
        <begin position="437"/>
        <end position="469"/>
    </location>
</feature>
<dbReference type="InterPro" id="IPR050745">
    <property type="entry name" value="Multifunctional_regulatory"/>
</dbReference>
<dbReference type="RefSeq" id="WP_253873688.1">
    <property type="nucleotide sequence ID" value="NZ_BAABHM010000018.1"/>
</dbReference>
<feature type="repeat" description="ANK" evidence="3">
    <location>
        <begin position="478"/>
        <end position="510"/>
    </location>
</feature>
<evidence type="ECO:0000256" key="4">
    <source>
        <dbReference type="SAM" id="MobiDB-lite"/>
    </source>
</evidence>
<evidence type="ECO:0000256" key="1">
    <source>
        <dbReference type="ARBA" id="ARBA00022737"/>
    </source>
</evidence>
<reference evidence="7" key="1">
    <citation type="journal article" date="2019" name="Int. J. Syst. Evol. Microbiol.">
        <title>The Global Catalogue of Microorganisms (GCM) 10K type strain sequencing project: providing services to taxonomists for standard genome sequencing and annotation.</title>
        <authorList>
            <consortium name="The Broad Institute Genomics Platform"/>
            <consortium name="The Broad Institute Genome Sequencing Center for Infectious Disease"/>
            <person name="Wu L."/>
            <person name="Ma J."/>
        </authorList>
    </citation>
    <scope>NUCLEOTIDE SEQUENCE [LARGE SCALE GENOMIC DNA]</scope>
    <source>
        <strain evidence="7">JCM 17975</strain>
    </source>
</reference>
<proteinExistence type="predicted"/>
<dbReference type="SMART" id="SM00248">
    <property type="entry name" value="ANK"/>
    <property type="match status" value="7"/>
</dbReference>
<comment type="caution">
    <text evidence="6">The sequence shown here is derived from an EMBL/GenBank/DDBJ whole genome shotgun (WGS) entry which is preliminary data.</text>
</comment>
<organism evidence="6 7">
    <name type="scientific">Promicromonospora umidemergens</name>
    <dbReference type="NCBI Taxonomy" id="629679"/>
    <lineage>
        <taxon>Bacteria</taxon>
        <taxon>Bacillati</taxon>
        <taxon>Actinomycetota</taxon>
        <taxon>Actinomycetes</taxon>
        <taxon>Micrococcales</taxon>
        <taxon>Promicromonosporaceae</taxon>
        <taxon>Promicromonospora</taxon>
    </lineage>
</organism>
<protein>
    <recommendedName>
        <fullName evidence="8">Ankyrin repeat protein</fullName>
    </recommendedName>
</protein>
<feature type="repeat" description="ANK" evidence="3">
    <location>
        <begin position="195"/>
        <end position="227"/>
    </location>
</feature>
<keyword evidence="5" id="KW-1133">Transmembrane helix</keyword>
<dbReference type="SUPFAM" id="SSF48403">
    <property type="entry name" value="Ankyrin repeat"/>
    <property type="match status" value="2"/>
</dbReference>
<keyword evidence="5" id="KW-0472">Membrane</keyword>
<dbReference type="PROSITE" id="PS50088">
    <property type="entry name" value="ANK_REPEAT"/>
    <property type="match status" value="7"/>
</dbReference>
<dbReference type="Proteomes" id="UP001500843">
    <property type="component" value="Unassembled WGS sequence"/>
</dbReference>
<dbReference type="Gene3D" id="1.25.40.20">
    <property type="entry name" value="Ankyrin repeat-containing domain"/>
    <property type="match status" value="2"/>
</dbReference>
<feature type="repeat" description="ANK" evidence="3">
    <location>
        <begin position="228"/>
        <end position="260"/>
    </location>
</feature>
<dbReference type="Pfam" id="PF12796">
    <property type="entry name" value="Ank_2"/>
    <property type="match status" value="2"/>
</dbReference>
<feature type="repeat" description="ANK" evidence="3">
    <location>
        <begin position="124"/>
        <end position="156"/>
    </location>
</feature>
<dbReference type="PANTHER" id="PTHR24189">
    <property type="entry name" value="MYOTROPHIN"/>
    <property type="match status" value="1"/>
</dbReference>
<dbReference type="PROSITE" id="PS50297">
    <property type="entry name" value="ANK_REP_REGION"/>
    <property type="match status" value="3"/>
</dbReference>
<keyword evidence="5" id="KW-0812">Transmembrane</keyword>
<keyword evidence="1" id="KW-0677">Repeat</keyword>